<protein>
    <submittedName>
        <fullName evidence="6">(raccoon dog) hypothetical protein</fullName>
    </submittedName>
</protein>
<dbReference type="InterPro" id="IPR000039">
    <property type="entry name" value="Ribosomal_eL18"/>
</dbReference>
<evidence type="ECO:0000256" key="1">
    <source>
        <dbReference type="ARBA" id="ARBA00006815"/>
    </source>
</evidence>
<dbReference type="GO" id="GO:0003723">
    <property type="term" value="F:RNA binding"/>
    <property type="evidence" value="ECO:0007669"/>
    <property type="project" value="TreeGrafter"/>
</dbReference>
<keyword evidence="4" id="KW-0687">Ribonucleoprotein</keyword>
<evidence type="ECO:0000259" key="5">
    <source>
        <dbReference type="Pfam" id="PF17135"/>
    </source>
</evidence>
<feature type="domain" description="Large ribosomal subunit protein uL15/eL18" evidence="5">
    <location>
        <begin position="32"/>
        <end position="156"/>
    </location>
</feature>
<organism evidence="6 7">
    <name type="scientific">Nyctereutes procyonoides</name>
    <name type="common">Raccoon dog</name>
    <name type="synonym">Canis procyonoides</name>
    <dbReference type="NCBI Taxonomy" id="34880"/>
    <lineage>
        <taxon>Eukaryota</taxon>
        <taxon>Metazoa</taxon>
        <taxon>Chordata</taxon>
        <taxon>Craniata</taxon>
        <taxon>Vertebrata</taxon>
        <taxon>Euteleostomi</taxon>
        <taxon>Mammalia</taxon>
        <taxon>Eutheria</taxon>
        <taxon>Laurasiatheria</taxon>
        <taxon>Carnivora</taxon>
        <taxon>Caniformia</taxon>
        <taxon>Canidae</taxon>
        <taxon>Nyctereutes</taxon>
    </lineage>
</organism>
<sequence length="178" mass="19923">MGAIVGVHICHNQDQEEPNTQIICFWPDEPTTFNQVVLKRLFMNHTNLPPLSLSQVIWKMKLPGQENQTAVVVGSMTDDVCIQEVPKLKVCVLHTSSLAWSCILRAGSKILTFDELVLHSPKGCCISLSSGPHTGQEVYQHFCKGRIWGVPEAHRASRGYKNKLTFNLKLKSTLQILC</sequence>
<dbReference type="SUPFAM" id="SSF52080">
    <property type="entry name" value="Ribosomal proteins L15p and L18e"/>
    <property type="match status" value="1"/>
</dbReference>
<dbReference type="AlphaFoldDB" id="A0A811Z7A3"/>
<dbReference type="GO" id="GO:0006412">
    <property type="term" value="P:translation"/>
    <property type="evidence" value="ECO:0007669"/>
    <property type="project" value="InterPro"/>
</dbReference>
<keyword evidence="7" id="KW-1185">Reference proteome</keyword>
<evidence type="ECO:0000256" key="4">
    <source>
        <dbReference type="ARBA" id="ARBA00023274"/>
    </source>
</evidence>
<dbReference type="Pfam" id="PF17135">
    <property type="entry name" value="Ribosomal_L18"/>
    <property type="match status" value="1"/>
</dbReference>
<dbReference type="PANTHER" id="PTHR10934:SF2">
    <property type="entry name" value="LARGE RIBOSOMAL SUBUNIT PROTEIN EL18"/>
    <property type="match status" value="1"/>
</dbReference>
<comment type="similarity">
    <text evidence="1">Belongs to the eukaryotic ribosomal protein eL18 family.</text>
</comment>
<evidence type="ECO:0000256" key="2">
    <source>
        <dbReference type="ARBA" id="ARBA00011133"/>
    </source>
</evidence>
<dbReference type="GO" id="GO:0022625">
    <property type="term" value="C:cytosolic large ribosomal subunit"/>
    <property type="evidence" value="ECO:0007669"/>
    <property type="project" value="TreeGrafter"/>
</dbReference>
<dbReference type="Gene3D" id="3.100.10.10">
    <property type="match status" value="1"/>
</dbReference>
<evidence type="ECO:0000313" key="6">
    <source>
        <dbReference type="EMBL" id="CAD7684690.1"/>
    </source>
</evidence>
<accession>A0A811Z7A3</accession>
<dbReference type="Proteomes" id="UP000645828">
    <property type="component" value="Unassembled WGS sequence"/>
</dbReference>
<comment type="subunit">
    <text evidence="2">Component of the large ribosomal subunit.</text>
</comment>
<name>A0A811Z7A3_NYCPR</name>
<keyword evidence="3" id="KW-0689">Ribosomal protein</keyword>
<reference evidence="6" key="1">
    <citation type="submission" date="2020-12" db="EMBL/GenBank/DDBJ databases">
        <authorList>
            <consortium name="Molecular Ecology Group"/>
        </authorList>
    </citation>
    <scope>NUCLEOTIDE SEQUENCE</scope>
    <source>
        <strain evidence="6">TBG_1078</strain>
    </source>
</reference>
<dbReference type="PANTHER" id="PTHR10934">
    <property type="entry name" value="60S RIBOSOMAL PROTEIN L18"/>
    <property type="match status" value="1"/>
</dbReference>
<evidence type="ECO:0000313" key="7">
    <source>
        <dbReference type="Proteomes" id="UP000645828"/>
    </source>
</evidence>
<dbReference type="GO" id="GO:0003735">
    <property type="term" value="F:structural constituent of ribosome"/>
    <property type="evidence" value="ECO:0007669"/>
    <property type="project" value="InterPro"/>
</dbReference>
<dbReference type="InterPro" id="IPR021131">
    <property type="entry name" value="Ribosomal_uL15/eL18"/>
</dbReference>
<gene>
    <name evidence="6" type="ORF">NYPRO_LOCUS17483</name>
</gene>
<comment type="caution">
    <text evidence="6">The sequence shown here is derived from an EMBL/GenBank/DDBJ whole genome shotgun (WGS) entry which is preliminary data.</text>
</comment>
<dbReference type="InterPro" id="IPR036227">
    <property type="entry name" value="Ribosomal_uL15/eL18_sf"/>
</dbReference>
<dbReference type="EMBL" id="CAJHUB010000759">
    <property type="protein sequence ID" value="CAD7684690.1"/>
    <property type="molecule type" value="Genomic_DNA"/>
</dbReference>
<proteinExistence type="inferred from homology"/>
<evidence type="ECO:0000256" key="3">
    <source>
        <dbReference type="ARBA" id="ARBA00022980"/>
    </source>
</evidence>